<dbReference type="KEGG" id="tbg:TbgDal_VIII2470"/>
<dbReference type="AlphaFoldDB" id="C9ZV61"/>
<dbReference type="VEuPathDB" id="TriTrypDB:Tbg972.8.2470"/>
<gene>
    <name evidence="1" type="ORF">TbgDal_VIII2470</name>
</gene>
<dbReference type="Proteomes" id="UP000002316">
    <property type="component" value="Chromosome 8"/>
</dbReference>
<sequence>MLAVGFPPSLTPKRNLSIRRRCECRIREAYFTSLRPVRHRASKEASQAVPVAASQGGTKKRILLEPAPAVHRTALRAEPATFIIRIWLLVISHLRGCTHKTILFRVRS</sequence>
<accession>C9ZV61</accession>
<reference evidence="2" key="1">
    <citation type="journal article" date="2010" name="PLoS Negl. Trop. Dis.">
        <title>The genome sequence of Trypanosoma brucei gambiense, causative agent of chronic human african trypanosomiasis.</title>
        <authorList>
            <person name="Jackson A.P."/>
            <person name="Sanders M."/>
            <person name="Berry A."/>
            <person name="McQuillan J."/>
            <person name="Aslett M.A."/>
            <person name="Quail M.A."/>
            <person name="Chukualim B."/>
            <person name="Capewell P."/>
            <person name="MacLeod A."/>
            <person name="Melville S.E."/>
            <person name="Gibson W."/>
            <person name="Barry J.D."/>
            <person name="Berriman M."/>
            <person name="Hertz-Fowler C."/>
        </authorList>
    </citation>
    <scope>NUCLEOTIDE SEQUENCE [LARGE SCALE GENOMIC DNA]</scope>
    <source>
        <strain evidence="2">MHOM/CI/86/DAL972</strain>
    </source>
</reference>
<dbReference type="RefSeq" id="XP_011775576.1">
    <property type="nucleotide sequence ID" value="XM_011777274.1"/>
</dbReference>
<proteinExistence type="predicted"/>
<dbReference type="EMBL" id="FN554971">
    <property type="protein sequence ID" value="CBH13299.1"/>
    <property type="molecule type" value="Genomic_DNA"/>
</dbReference>
<evidence type="ECO:0000313" key="1">
    <source>
        <dbReference type="EMBL" id="CBH13299.1"/>
    </source>
</evidence>
<name>C9ZV61_TRYB9</name>
<protein>
    <submittedName>
        <fullName evidence="1">T. brucei spp.-specific protein</fullName>
    </submittedName>
</protein>
<dbReference type="GeneID" id="23863421"/>
<evidence type="ECO:0000313" key="2">
    <source>
        <dbReference type="Proteomes" id="UP000002316"/>
    </source>
</evidence>
<organism evidence="1 2">
    <name type="scientific">Trypanosoma brucei gambiense (strain MHOM/CI/86/DAL972)</name>
    <dbReference type="NCBI Taxonomy" id="679716"/>
    <lineage>
        <taxon>Eukaryota</taxon>
        <taxon>Discoba</taxon>
        <taxon>Euglenozoa</taxon>
        <taxon>Kinetoplastea</taxon>
        <taxon>Metakinetoplastina</taxon>
        <taxon>Trypanosomatida</taxon>
        <taxon>Trypanosomatidae</taxon>
        <taxon>Trypanosoma</taxon>
    </lineage>
</organism>